<dbReference type="GO" id="GO:0005886">
    <property type="term" value="C:plasma membrane"/>
    <property type="evidence" value="ECO:0007669"/>
    <property type="project" value="UniProtKB-SubCell"/>
</dbReference>
<dbReference type="GO" id="GO:0004888">
    <property type="term" value="F:transmembrane signaling receptor activity"/>
    <property type="evidence" value="ECO:0007669"/>
    <property type="project" value="InterPro"/>
</dbReference>
<comment type="similarity">
    <text evidence="11">Belongs to the ligand-gated ion channel (TC 1.A.9) family.</text>
</comment>
<evidence type="ECO:0000259" key="13">
    <source>
        <dbReference type="Pfam" id="PF02932"/>
    </source>
</evidence>
<keyword evidence="14" id="KW-1185">Reference proteome</keyword>
<accession>A0A0N4ZMR5</accession>
<dbReference type="InterPro" id="IPR018000">
    <property type="entry name" value="Neurotransmitter_ion_chnl_CS"/>
</dbReference>
<comment type="subcellular location">
    <subcellularLocation>
        <location evidence="2">Cell membrane</location>
    </subcellularLocation>
    <subcellularLocation>
        <location evidence="1">Membrane</location>
        <topology evidence="1">Multi-pass membrane protein</topology>
    </subcellularLocation>
</comment>
<evidence type="ECO:0000256" key="9">
    <source>
        <dbReference type="ARBA" id="ARBA00023136"/>
    </source>
</evidence>
<evidence type="ECO:0000256" key="2">
    <source>
        <dbReference type="ARBA" id="ARBA00004236"/>
    </source>
</evidence>
<dbReference type="InterPro" id="IPR006029">
    <property type="entry name" value="Neurotrans-gated_channel_TM"/>
</dbReference>
<organism evidence="14 15">
    <name type="scientific">Parastrongyloides trichosuri</name>
    <name type="common">Possum-specific nematode worm</name>
    <dbReference type="NCBI Taxonomy" id="131310"/>
    <lineage>
        <taxon>Eukaryota</taxon>
        <taxon>Metazoa</taxon>
        <taxon>Ecdysozoa</taxon>
        <taxon>Nematoda</taxon>
        <taxon>Chromadorea</taxon>
        <taxon>Rhabditida</taxon>
        <taxon>Tylenchina</taxon>
        <taxon>Panagrolaimomorpha</taxon>
        <taxon>Strongyloidoidea</taxon>
        <taxon>Strongyloididae</taxon>
        <taxon>Parastrongyloides</taxon>
    </lineage>
</organism>
<dbReference type="Gene3D" id="2.70.170.10">
    <property type="entry name" value="Neurotransmitter-gated ion-channel ligand-binding domain"/>
    <property type="match status" value="1"/>
</dbReference>
<evidence type="ECO:0000256" key="7">
    <source>
        <dbReference type="ARBA" id="ARBA00022989"/>
    </source>
</evidence>
<evidence type="ECO:0000313" key="15">
    <source>
        <dbReference type="WBParaSite" id="PTRK_0000983200.2"/>
    </source>
</evidence>
<dbReference type="CDD" id="cd19062">
    <property type="entry name" value="LGIC_TM_GluCl"/>
    <property type="match status" value="1"/>
</dbReference>
<dbReference type="InterPro" id="IPR006202">
    <property type="entry name" value="Neur_chan_lig-bd"/>
</dbReference>
<evidence type="ECO:0000256" key="6">
    <source>
        <dbReference type="ARBA" id="ARBA00022729"/>
    </source>
</evidence>
<evidence type="ECO:0000256" key="8">
    <source>
        <dbReference type="ARBA" id="ARBA00023065"/>
    </source>
</evidence>
<keyword evidence="10 11" id="KW-0407">Ion channel</keyword>
<dbReference type="InterPro" id="IPR044721">
    <property type="entry name" value="GluCl_TM"/>
</dbReference>
<dbReference type="SUPFAM" id="SSF90112">
    <property type="entry name" value="Neurotransmitter-gated ion-channel transmembrane pore"/>
    <property type="match status" value="1"/>
</dbReference>
<reference evidence="15" key="1">
    <citation type="submission" date="2017-02" db="UniProtKB">
        <authorList>
            <consortium name="WormBaseParasite"/>
        </authorList>
    </citation>
    <scope>IDENTIFICATION</scope>
</reference>
<feature type="transmembrane region" description="Helical" evidence="11">
    <location>
        <begin position="292"/>
        <end position="311"/>
    </location>
</feature>
<dbReference type="STRING" id="131310.A0A0N4ZMR5"/>
<keyword evidence="6" id="KW-0732">Signal</keyword>
<keyword evidence="4" id="KW-1003">Cell membrane</keyword>
<dbReference type="InterPro" id="IPR006201">
    <property type="entry name" value="Neur_channel"/>
</dbReference>
<keyword evidence="7 11" id="KW-1133">Transmembrane helix</keyword>
<feature type="domain" description="Neurotransmitter-gated ion-channel ligand-binding" evidence="12">
    <location>
        <begin position="1"/>
        <end position="226"/>
    </location>
</feature>
<dbReference type="PROSITE" id="PS00236">
    <property type="entry name" value="NEUROTR_ION_CHANNEL"/>
    <property type="match status" value="1"/>
</dbReference>
<evidence type="ECO:0000313" key="14">
    <source>
        <dbReference type="Proteomes" id="UP000038045"/>
    </source>
</evidence>
<dbReference type="GO" id="GO:0005230">
    <property type="term" value="F:extracellular ligand-gated monoatomic ion channel activity"/>
    <property type="evidence" value="ECO:0007669"/>
    <property type="project" value="InterPro"/>
</dbReference>
<feature type="domain" description="Neurotransmitter-gated ion-channel transmembrane" evidence="13">
    <location>
        <begin position="234"/>
        <end position="335"/>
    </location>
</feature>
<feature type="transmembrane region" description="Helical" evidence="11">
    <location>
        <begin position="386"/>
        <end position="406"/>
    </location>
</feature>
<dbReference type="PANTHER" id="PTHR18945">
    <property type="entry name" value="NEUROTRANSMITTER GATED ION CHANNEL"/>
    <property type="match status" value="1"/>
</dbReference>
<dbReference type="CDD" id="cd18993">
    <property type="entry name" value="LGIC_ECD_GluCl"/>
    <property type="match status" value="1"/>
</dbReference>
<evidence type="ECO:0000256" key="1">
    <source>
        <dbReference type="ARBA" id="ARBA00004141"/>
    </source>
</evidence>
<feature type="transmembrane region" description="Helical" evidence="11">
    <location>
        <begin position="227"/>
        <end position="251"/>
    </location>
</feature>
<evidence type="ECO:0000256" key="11">
    <source>
        <dbReference type="RuleBase" id="RU000687"/>
    </source>
</evidence>
<proteinExistence type="inferred from homology"/>
<dbReference type="InterPro" id="IPR006028">
    <property type="entry name" value="GABAA/Glycine_rcpt"/>
</dbReference>
<dbReference type="InterPro" id="IPR038050">
    <property type="entry name" value="Neuro_actylchol_rec"/>
</dbReference>
<keyword evidence="8 11" id="KW-0406">Ion transport</keyword>
<evidence type="ECO:0000259" key="12">
    <source>
        <dbReference type="Pfam" id="PF02931"/>
    </source>
</evidence>
<comment type="caution">
    <text evidence="11">Lacks conserved residue(s) required for the propagation of feature annotation.</text>
</comment>
<evidence type="ECO:0000256" key="4">
    <source>
        <dbReference type="ARBA" id="ARBA00022475"/>
    </source>
</evidence>
<name>A0A0N4ZMR5_PARTI</name>
<dbReference type="AlphaFoldDB" id="A0A0N4ZMR5"/>
<dbReference type="PRINTS" id="PR00252">
    <property type="entry name" value="NRIONCHANNEL"/>
</dbReference>
<sequence>MDGYDKRVRPPAYPGGDTTSGPVSVYVNMLIRMISNIDVVNMEYSMQITFRERWSDTRLAYDKYFTSDMPEFITVPHVKNSLWRPDSFFSTEKVAHGHTIDTENMFLRIYSNGMVYYSVRLSLILSCSMYLQMYPLDTQFCDLDMASYAHTATVSFIFKNDIKLIFKDIIYIWDNNTGSPIQFKKGVDNSLPNFVLVNHTVNTDCTHVTNTGSYSCIRLRLELTRQFSYYLIQLYGPTTMIVIVSWVSFWIDMHSTAGRVGLGITTLLTMTTLQSSINAKLPPVSYIKVVDVWLGACQTFVFGALIEYAFVSYQDNILQAKKVKQETIRKGLNRLGRESQIQETTFYQPPCTCGLMNPPLHNQSKFQQFIRKCFTKPDYLPAKIDYYARILVPLCFILFNIGYWNFCWYMETRWPPQRFDKPSSS</sequence>
<keyword evidence="9 11" id="KW-0472">Membrane</keyword>
<dbReference type="Pfam" id="PF02931">
    <property type="entry name" value="Neur_chan_LBD"/>
    <property type="match status" value="1"/>
</dbReference>
<dbReference type="PRINTS" id="PR00253">
    <property type="entry name" value="GABAARECEPTR"/>
</dbReference>
<dbReference type="Proteomes" id="UP000038045">
    <property type="component" value="Unplaced"/>
</dbReference>
<dbReference type="FunFam" id="1.20.58.390:FF:000084">
    <property type="entry name" value="Glutamate-gated chloride channel subunit beta"/>
    <property type="match status" value="1"/>
</dbReference>
<dbReference type="NCBIfam" id="TIGR00860">
    <property type="entry name" value="LIC"/>
    <property type="match status" value="1"/>
</dbReference>
<dbReference type="Pfam" id="PF02932">
    <property type="entry name" value="Neur_chan_memb"/>
    <property type="match status" value="1"/>
</dbReference>
<keyword evidence="3 11" id="KW-0813">Transport</keyword>
<evidence type="ECO:0000256" key="5">
    <source>
        <dbReference type="ARBA" id="ARBA00022692"/>
    </source>
</evidence>
<evidence type="ECO:0000256" key="10">
    <source>
        <dbReference type="ARBA" id="ARBA00023303"/>
    </source>
</evidence>
<evidence type="ECO:0000256" key="3">
    <source>
        <dbReference type="ARBA" id="ARBA00022448"/>
    </source>
</evidence>
<dbReference type="WBParaSite" id="PTRK_0000983200.2">
    <property type="protein sequence ID" value="PTRK_0000983200.2"/>
    <property type="gene ID" value="PTRK_0000983200"/>
</dbReference>
<keyword evidence="5 11" id="KW-0812">Transmembrane</keyword>
<dbReference type="InterPro" id="IPR036734">
    <property type="entry name" value="Neur_chan_lig-bd_sf"/>
</dbReference>
<dbReference type="Gene3D" id="1.20.58.390">
    <property type="entry name" value="Neurotransmitter-gated ion-channel transmembrane domain"/>
    <property type="match status" value="1"/>
</dbReference>
<dbReference type="InterPro" id="IPR036719">
    <property type="entry name" value="Neuro-gated_channel_TM_sf"/>
</dbReference>
<dbReference type="SUPFAM" id="SSF63712">
    <property type="entry name" value="Nicotinic receptor ligand binding domain-like"/>
    <property type="match status" value="1"/>
</dbReference>
<protein>
    <submittedName>
        <fullName evidence="15">Glutamate-gated chloride channel</fullName>
    </submittedName>
</protein>